<comment type="caution">
    <text evidence="2">The sequence shown here is derived from an EMBL/GenBank/DDBJ whole genome shotgun (WGS) entry which is preliminary data.</text>
</comment>
<dbReference type="PATRIC" id="fig|435830.3.peg.828"/>
<dbReference type="EMBL" id="ACRN01000004">
    <property type="protein sequence ID" value="EHM88643.1"/>
    <property type="molecule type" value="Genomic_DNA"/>
</dbReference>
<organism evidence="2 3">
    <name type="scientific">Actinomyces graevenitzii C83</name>
    <dbReference type="NCBI Taxonomy" id="435830"/>
    <lineage>
        <taxon>Bacteria</taxon>
        <taxon>Bacillati</taxon>
        <taxon>Actinomycetota</taxon>
        <taxon>Actinomycetes</taxon>
        <taxon>Actinomycetales</taxon>
        <taxon>Actinomycetaceae</taxon>
        <taxon>Actinomyces</taxon>
    </lineage>
</organism>
<evidence type="ECO:0000313" key="2">
    <source>
        <dbReference type="EMBL" id="EHM88643.1"/>
    </source>
</evidence>
<evidence type="ECO:0008006" key="4">
    <source>
        <dbReference type="Google" id="ProtNLM"/>
    </source>
</evidence>
<reference evidence="2 3" key="1">
    <citation type="submission" date="2011-10" db="EMBL/GenBank/DDBJ databases">
        <title>The Genome Sequence of Actinomyces graevenitzii C83.</title>
        <authorList>
            <consortium name="The Broad Institute Genome Sequencing Platform"/>
            <consortium name="The Broad Institute Genome Sequencing Center for Infectious Disease"/>
            <person name="Earl A."/>
            <person name="Ward D."/>
            <person name="Feldgarden M."/>
            <person name="Gevers D."/>
            <person name="Sibley C.D."/>
            <person name="Field T.R."/>
            <person name="Grinwis M."/>
            <person name="Eshaghurshan C.S."/>
            <person name="Surette M.G."/>
            <person name="Young S.K."/>
            <person name="Zeng Q."/>
            <person name="Gargeya S."/>
            <person name="Fitzgerald M."/>
            <person name="Haas B."/>
            <person name="Abouelleil A."/>
            <person name="Alvarado L."/>
            <person name="Arachchi H.M."/>
            <person name="Berlin A."/>
            <person name="Brown A."/>
            <person name="Chapman S.B."/>
            <person name="Chen Z."/>
            <person name="Dunbar C."/>
            <person name="Freedman E."/>
            <person name="Gearin G."/>
            <person name="Goldberg J."/>
            <person name="Griggs A."/>
            <person name="Gujja S."/>
            <person name="Heiman D."/>
            <person name="Howarth C."/>
            <person name="Larson L."/>
            <person name="Lui A."/>
            <person name="MacDonald P.J.P."/>
            <person name="Montmayeur A."/>
            <person name="Murphy C."/>
            <person name="Neiman D."/>
            <person name="Pearson M."/>
            <person name="Priest M."/>
            <person name="Roberts A."/>
            <person name="Saif S."/>
            <person name="Shea T."/>
            <person name="Shenoy N."/>
            <person name="Sisk P."/>
            <person name="Stolte C."/>
            <person name="Sykes S."/>
            <person name="Wortman J."/>
            <person name="Nusbaum C."/>
            <person name="Birren B."/>
        </authorList>
    </citation>
    <scope>NUCLEOTIDE SEQUENCE [LARGE SCALE GENOMIC DNA]</scope>
    <source>
        <strain evidence="2 3">C83</strain>
    </source>
</reference>
<feature type="region of interest" description="Disordered" evidence="1">
    <location>
        <begin position="1"/>
        <end position="29"/>
    </location>
</feature>
<dbReference type="InterPro" id="IPR029044">
    <property type="entry name" value="Nucleotide-diphossugar_trans"/>
</dbReference>
<name>G9PF32_9ACTO</name>
<gene>
    <name evidence="2" type="ORF">HMPREF0045_00856</name>
</gene>
<dbReference type="SUPFAM" id="SSF53448">
    <property type="entry name" value="Nucleotide-diphospho-sugar transferases"/>
    <property type="match status" value="1"/>
</dbReference>
<dbReference type="Gene3D" id="3.90.550.10">
    <property type="entry name" value="Spore Coat Polysaccharide Biosynthesis Protein SpsA, Chain A"/>
    <property type="match status" value="1"/>
</dbReference>
<dbReference type="HOGENOM" id="CLU_023845_0_0_11"/>
<dbReference type="RefSeq" id="WP_005985884.1">
    <property type="nucleotide sequence ID" value="NZ_JH470338.1"/>
</dbReference>
<evidence type="ECO:0000256" key="1">
    <source>
        <dbReference type="SAM" id="MobiDB-lite"/>
    </source>
</evidence>
<accession>G9PF32</accession>
<dbReference type="STRING" id="435830.HMPREF0045_00856"/>
<evidence type="ECO:0000313" key="3">
    <source>
        <dbReference type="Proteomes" id="UP000003822"/>
    </source>
</evidence>
<dbReference type="AlphaFoldDB" id="G9PF32"/>
<sequence length="324" mass="35073">MPENLDKSAAERGSEVSAEELLSPSQATPDVSEQTIRLITVTYNPGSELERFLASIAPATSAKVNVYIADNGAQHELVDELAAKYNATVVRDPNTDRGYGPGNLGYGGGVNFAAKDLSEDWIVVANPDLVFRPGALDVLVAAGLANKRAGSLGPRLLNTDGTVYPSGRALPTLGRGAGHAFLGRIWPSNPLTKAYHGTNEDTIHPVGWLSGACLLLPRKVWQELGGFDDAYFMFFEDVDLGARVGKAGYENLQVPGAVVVHEQGASWKARPENMIRAHHASARLYMSRIYPHLWQAPLRGAINAGLSLREEMEVRRPNQRTKHA</sequence>
<protein>
    <recommendedName>
        <fullName evidence="4">Glycosyltransferase 2-like domain-containing protein</fullName>
    </recommendedName>
</protein>
<dbReference type="eggNOG" id="COG1216">
    <property type="taxonomic scope" value="Bacteria"/>
</dbReference>
<keyword evidence="3" id="KW-1185">Reference proteome</keyword>
<proteinExistence type="predicted"/>
<dbReference type="Pfam" id="PF13641">
    <property type="entry name" value="Glyco_tranf_2_3"/>
    <property type="match status" value="1"/>
</dbReference>
<dbReference type="PANTHER" id="PTHR43179:SF7">
    <property type="entry name" value="RHAMNOSYLTRANSFERASE WBBL"/>
    <property type="match status" value="1"/>
</dbReference>
<dbReference type="Proteomes" id="UP000003822">
    <property type="component" value="Unassembled WGS sequence"/>
</dbReference>
<dbReference type="PANTHER" id="PTHR43179">
    <property type="entry name" value="RHAMNOSYLTRANSFERASE WBBL"/>
    <property type="match status" value="1"/>
</dbReference>
<feature type="compositionally biased region" description="Basic and acidic residues" evidence="1">
    <location>
        <begin position="1"/>
        <end position="14"/>
    </location>
</feature>